<dbReference type="GeneID" id="93758435"/>
<dbReference type="EMBL" id="UAPR01000002">
    <property type="protein sequence ID" value="SPT55463.1"/>
    <property type="molecule type" value="Genomic_DNA"/>
</dbReference>
<dbReference type="AlphaFoldDB" id="A0A2X0U013"/>
<gene>
    <name evidence="3" type="ORF">NCTC9935_00969</name>
</gene>
<evidence type="ECO:0000256" key="1">
    <source>
        <dbReference type="SAM" id="MobiDB-lite"/>
    </source>
</evidence>
<feature type="transmembrane region" description="Helical" evidence="2">
    <location>
        <begin position="37"/>
        <end position="58"/>
    </location>
</feature>
<keyword evidence="2" id="KW-0472">Membrane</keyword>
<name>A0A2X0U013_9ACTO</name>
<keyword evidence="2" id="KW-1133">Transmembrane helix</keyword>
<dbReference type="RefSeq" id="WP_245907666.1">
    <property type="nucleotide sequence ID" value="NZ_CBDERX010000061.1"/>
</dbReference>
<keyword evidence="4" id="KW-1185">Reference proteome</keyword>
<proteinExistence type="predicted"/>
<evidence type="ECO:0000256" key="2">
    <source>
        <dbReference type="SAM" id="Phobius"/>
    </source>
</evidence>
<accession>A0A2X0U013</accession>
<evidence type="ECO:0000313" key="3">
    <source>
        <dbReference type="EMBL" id="SPT55463.1"/>
    </source>
</evidence>
<evidence type="ECO:0000313" key="4">
    <source>
        <dbReference type="Proteomes" id="UP000250192"/>
    </source>
</evidence>
<feature type="compositionally biased region" description="Low complexity" evidence="1">
    <location>
        <begin position="9"/>
        <end position="24"/>
    </location>
</feature>
<keyword evidence="2" id="KW-0812">Transmembrane</keyword>
<dbReference type="Proteomes" id="UP000250192">
    <property type="component" value="Unassembled WGS sequence"/>
</dbReference>
<feature type="region of interest" description="Disordered" evidence="1">
    <location>
        <begin position="1"/>
        <end position="24"/>
    </location>
</feature>
<sequence length="243" mass="25997">MSDLNSTPTSESSAMGSGSAAETTIPAKPAKSRGLSYYNRFACCAAVLLACATAMILFSTKQSAQSAEDMRNEAQATLQQAGEEFAPYWCAQITPDNVNQFESLHSEFISVDSEVQDIVKQQCAKQVIINDLVANNSPASAFDTEASECIINASSTTMACTVNVTANDNVKKGLAMLSSATVTLKMSMHTTNSWLTSKGYEVGEVATVTVDSNGTGSAQFEIPYDPTWGEYYKISATSFYPNE</sequence>
<reference evidence="3 4" key="1">
    <citation type="submission" date="2018-06" db="EMBL/GenBank/DDBJ databases">
        <authorList>
            <consortium name="Pathogen Informatics"/>
            <person name="Doyle S."/>
        </authorList>
    </citation>
    <scope>NUCLEOTIDE SEQUENCE [LARGE SCALE GENOMIC DNA]</scope>
    <source>
        <strain evidence="3 4">NCTC9935</strain>
    </source>
</reference>
<protein>
    <submittedName>
        <fullName evidence="3">Uncharacterized protein</fullName>
    </submittedName>
</protein>
<organism evidence="3 4">
    <name type="scientific">Schaalia odontolytica</name>
    <dbReference type="NCBI Taxonomy" id="1660"/>
    <lineage>
        <taxon>Bacteria</taxon>
        <taxon>Bacillati</taxon>
        <taxon>Actinomycetota</taxon>
        <taxon>Actinomycetes</taxon>
        <taxon>Actinomycetales</taxon>
        <taxon>Actinomycetaceae</taxon>
        <taxon>Schaalia</taxon>
    </lineage>
</organism>